<sequence length="93" mass="10188">MLQTRARPYPAIDCYSAAHPDARLTVVAASYCRLRSPRCPSRTAATVDSAHPPGSRNHHPLLRYGCKERAAFSAVDEIANALPALEIESQNEK</sequence>
<evidence type="ECO:0000313" key="1">
    <source>
        <dbReference type="EMBL" id="KAL2629313.1"/>
    </source>
</evidence>
<comment type="caution">
    <text evidence="1">The sequence shown here is derived from an EMBL/GenBank/DDBJ whole genome shotgun (WGS) entry which is preliminary data.</text>
</comment>
<reference evidence="1 2" key="1">
    <citation type="submission" date="2024-09" db="EMBL/GenBank/DDBJ databases">
        <title>Chromosome-scale assembly of Riccia fluitans.</title>
        <authorList>
            <person name="Paukszto L."/>
            <person name="Sawicki J."/>
            <person name="Karawczyk K."/>
            <person name="Piernik-Szablinska J."/>
            <person name="Szczecinska M."/>
            <person name="Mazdziarz M."/>
        </authorList>
    </citation>
    <scope>NUCLEOTIDE SEQUENCE [LARGE SCALE GENOMIC DNA]</scope>
    <source>
        <strain evidence="1">Rf_01</strain>
        <tissue evidence="1">Aerial parts of the thallus</tissue>
    </source>
</reference>
<organism evidence="1 2">
    <name type="scientific">Riccia fluitans</name>
    <dbReference type="NCBI Taxonomy" id="41844"/>
    <lineage>
        <taxon>Eukaryota</taxon>
        <taxon>Viridiplantae</taxon>
        <taxon>Streptophyta</taxon>
        <taxon>Embryophyta</taxon>
        <taxon>Marchantiophyta</taxon>
        <taxon>Marchantiopsida</taxon>
        <taxon>Marchantiidae</taxon>
        <taxon>Marchantiales</taxon>
        <taxon>Ricciaceae</taxon>
        <taxon>Riccia</taxon>
    </lineage>
</organism>
<dbReference type="AlphaFoldDB" id="A0ABD1YEV3"/>
<evidence type="ECO:0000313" key="2">
    <source>
        <dbReference type="Proteomes" id="UP001605036"/>
    </source>
</evidence>
<dbReference type="Proteomes" id="UP001605036">
    <property type="component" value="Unassembled WGS sequence"/>
</dbReference>
<dbReference type="EMBL" id="JBHFFA010000004">
    <property type="protein sequence ID" value="KAL2629313.1"/>
    <property type="molecule type" value="Genomic_DNA"/>
</dbReference>
<accession>A0ABD1YEV3</accession>
<proteinExistence type="predicted"/>
<protein>
    <submittedName>
        <fullName evidence="1">Uncharacterized protein</fullName>
    </submittedName>
</protein>
<name>A0ABD1YEV3_9MARC</name>
<keyword evidence="2" id="KW-1185">Reference proteome</keyword>
<gene>
    <name evidence="1" type="ORF">R1flu_013999</name>
</gene>